<organism evidence="2 3">
    <name type="scientific">Amanita muscaria (strain Koide BX008)</name>
    <dbReference type="NCBI Taxonomy" id="946122"/>
    <lineage>
        <taxon>Eukaryota</taxon>
        <taxon>Fungi</taxon>
        <taxon>Dikarya</taxon>
        <taxon>Basidiomycota</taxon>
        <taxon>Agaricomycotina</taxon>
        <taxon>Agaricomycetes</taxon>
        <taxon>Agaricomycetidae</taxon>
        <taxon>Agaricales</taxon>
        <taxon>Pluteineae</taxon>
        <taxon>Amanitaceae</taxon>
        <taxon>Amanita</taxon>
    </lineage>
</organism>
<dbReference type="InParanoid" id="A0A0C2WMF2"/>
<dbReference type="SUPFAM" id="SSF50978">
    <property type="entry name" value="WD40 repeat-like"/>
    <property type="match status" value="1"/>
</dbReference>
<gene>
    <name evidence="2" type="ORF">M378DRAFT_165433</name>
</gene>
<protein>
    <submittedName>
        <fullName evidence="2">Uncharacterized protein</fullName>
    </submittedName>
</protein>
<dbReference type="Proteomes" id="UP000054549">
    <property type="component" value="Unassembled WGS sequence"/>
</dbReference>
<dbReference type="InterPro" id="IPR036322">
    <property type="entry name" value="WD40_repeat_dom_sf"/>
</dbReference>
<dbReference type="InterPro" id="IPR011047">
    <property type="entry name" value="Quinoprotein_ADH-like_sf"/>
</dbReference>
<dbReference type="InterPro" id="IPR001680">
    <property type="entry name" value="WD40_rpt"/>
</dbReference>
<dbReference type="SUPFAM" id="SSF50998">
    <property type="entry name" value="Quinoprotein alcohol dehydrogenase-like"/>
    <property type="match status" value="1"/>
</dbReference>
<dbReference type="PANTHER" id="PTHR19879">
    <property type="entry name" value="TRANSCRIPTION INITIATION FACTOR TFIID"/>
    <property type="match status" value="1"/>
</dbReference>
<reference evidence="2 3" key="1">
    <citation type="submission" date="2014-04" db="EMBL/GenBank/DDBJ databases">
        <title>Evolutionary Origins and Diversification of the Mycorrhizal Mutualists.</title>
        <authorList>
            <consortium name="DOE Joint Genome Institute"/>
            <consortium name="Mycorrhizal Genomics Consortium"/>
            <person name="Kohler A."/>
            <person name="Kuo A."/>
            <person name="Nagy L.G."/>
            <person name="Floudas D."/>
            <person name="Copeland A."/>
            <person name="Barry K.W."/>
            <person name="Cichocki N."/>
            <person name="Veneault-Fourrey C."/>
            <person name="LaButti K."/>
            <person name="Lindquist E.A."/>
            <person name="Lipzen A."/>
            <person name="Lundell T."/>
            <person name="Morin E."/>
            <person name="Murat C."/>
            <person name="Riley R."/>
            <person name="Ohm R."/>
            <person name="Sun H."/>
            <person name="Tunlid A."/>
            <person name="Henrissat B."/>
            <person name="Grigoriev I.V."/>
            <person name="Hibbett D.S."/>
            <person name="Martin F."/>
        </authorList>
    </citation>
    <scope>NUCLEOTIDE SEQUENCE [LARGE SCALE GENOMIC DNA]</scope>
    <source>
        <strain evidence="2 3">Koide BX008</strain>
    </source>
</reference>
<name>A0A0C2WMF2_AMAMK</name>
<dbReference type="PANTHER" id="PTHR19879:SF9">
    <property type="entry name" value="TRANSCRIPTION INITIATION FACTOR TFIID SUBUNIT 5"/>
    <property type="match status" value="1"/>
</dbReference>
<proteinExistence type="predicted"/>
<evidence type="ECO:0000256" key="1">
    <source>
        <dbReference type="PROSITE-ProRule" id="PRU00221"/>
    </source>
</evidence>
<dbReference type="InterPro" id="IPR015943">
    <property type="entry name" value="WD40/YVTN_repeat-like_dom_sf"/>
</dbReference>
<sequence length="861" mass="94742">MLRNLQSVILLGSNDVPRIYHKSFPDFLTDQARCKDPRLRIDPRMRHTWIATRCLEIMDKHLKYNILGLGDVTRFMSNKDGLKDNGVTDEQLQEKIPEQLCYACVYWANHLEVANIEDVDLMNRLKKFVDEHMLYWLEVLSLIGKLDLAHRAIRIVLNLLKSTSSDLHQLLSDASRFISKFYELIKRSALHTYHSALLFTPSHRPLYHRYHKQAVDNNVKICCIEGGLETWGALVANLSHGRPVNVVRFSLDSALVVSCSEGNERDGYLGMLKIWDAVIGTPISTISGDRFAIAHDFSTVASSKDKIITYYNTNGNATGTSFTTSSRIQALALSESNRIAAALSDGTVCLWDSINAELIDNFDGFAAEGQLKFSSAGARLAYSSAKGIVKLRDGINGRFIAILQCGSSPYFEFSADGTRIASRSKDCGLALWNSESGGLIGAAGAIIDGTRFYGRDLLAISANGSLLATGDGIRVTLWSGNNDSLAQIGVLELEMAQVMAFSPDNILAITTDSGTVTFYNVKTHSFIFTLLLRISPLAVAFSQDCSRIAIGNTFDNVCLCDIQGINTSSPPSKEPSKVHALALSRDCSRLACGFEDGTVELWETSPTKRRIASHQPDRPANVLAVGFGPDGDVFASGSYDGTVKLWNGEDGSFCGTLKAPVQLWKAALSNSVLVAACNGSVTLWNLDTLSLVHTFNNSSNMPYAVSIAENSALIAVAYDHNVTLLDAVNHTTIATFKVPSNIHTMTFLHNNSQLVAQPYMGASFLTLDLINKRIIKKPLLEHLIQLPNTIFWHDVPIWHYHESGQHYCLALFSQYKSPVPVLWIPTDQVPVIRWTQGPAMIALGYSDGRVVLLRFPTNHSG</sequence>
<dbReference type="EMBL" id="KN818267">
    <property type="protein sequence ID" value="KIL62757.1"/>
    <property type="molecule type" value="Genomic_DNA"/>
</dbReference>
<dbReference type="Gene3D" id="2.130.10.10">
    <property type="entry name" value="YVTN repeat-like/Quinoprotein amine dehydrogenase"/>
    <property type="match status" value="3"/>
</dbReference>
<dbReference type="SUPFAM" id="SSF63829">
    <property type="entry name" value="Calcium-dependent phosphotriesterase"/>
    <property type="match status" value="1"/>
</dbReference>
<dbReference type="STRING" id="946122.A0A0C2WMF2"/>
<evidence type="ECO:0000313" key="2">
    <source>
        <dbReference type="EMBL" id="KIL62757.1"/>
    </source>
</evidence>
<keyword evidence="3" id="KW-1185">Reference proteome</keyword>
<dbReference type="AlphaFoldDB" id="A0A0C2WMF2"/>
<dbReference type="PROSITE" id="PS50294">
    <property type="entry name" value="WD_REPEATS_REGION"/>
    <property type="match status" value="1"/>
</dbReference>
<dbReference type="OrthoDB" id="10251741at2759"/>
<dbReference type="HOGENOM" id="CLU_000288_6_19_1"/>
<dbReference type="SMART" id="SM00320">
    <property type="entry name" value="WD40"/>
    <property type="match status" value="8"/>
</dbReference>
<dbReference type="PROSITE" id="PS50082">
    <property type="entry name" value="WD_REPEATS_2"/>
    <property type="match status" value="1"/>
</dbReference>
<evidence type="ECO:0000313" key="3">
    <source>
        <dbReference type="Proteomes" id="UP000054549"/>
    </source>
</evidence>
<keyword evidence="1" id="KW-0853">WD repeat</keyword>
<accession>A0A0C2WMF2</accession>
<feature type="repeat" description="WD" evidence="1">
    <location>
        <begin position="615"/>
        <end position="647"/>
    </location>
</feature>
<dbReference type="Pfam" id="PF00400">
    <property type="entry name" value="WD40"/>
    <property type="match status" value="3"/>
</dbReference>